<evidence type="ECO:0000256" key="1">
    <source>
        <dbReference type="SAM" id="MobiDB-lite"/>
    </source>
</evidence>
<dbReference type="EMBL" id="LAZR01004503">
    <property type="protein sequence ID" value="KKN08015.1"/>
    <property type="molecule type" value="Genomic_DNA"/>
</dbReference>
<dbReference type="InterPro" id="IPR027924">
    <property type="entry name" value="XkdF"/>
</dbReference>
<proteinExistence type="predicted"/>
<protein>
    <recommendedName>
        <fullName evidence="2">Phage-like element PBSX protein XkdF domain-containing protein</fullName>
    </recommendedName>
</protein>
<feature type="region of interest" description="Disordered" evidence="1">
    <location>
        <begin position="164"/>
        <end position="183"/>
    </location>
</feature>
<dbReference type="AlphaFoldDB" id="A0A0F9ML69"/>
<feature type="compositionally biased region" description="Polar residues" evidence="1">
    <location>
        <begin position="170"/>
        <end position="183"/>
    </location>
</feature>
<feature type="domain" description="Phage-like element PBSX protein XkdF" evidence="2">
    <location>
        <begin position="40"/>
        <end position="162"/>
    </location>
</feature>
<name>A0A0F9ML69_9ZZZZ</name>
<comment type="caution">
    <text evidence="3">The sequence shown here is derived from an EMBL/GenBank/DDBJ whole genome shotgun (WGS) entry which is preliminary data.</text>
</comment>
<sequence>MSAKRRLKNAKITHISLCRKGRNKLRTVMKSGGRIEIPLTVSKLDDTEGLLYCLVYVPELVDIDGDIMDAAEIQKMAHGFLSNGGNIDVEHDLDPLSSEQIRICETLIVQKGDERFSNITYDGETIDPTGSWGVVLKILDPELKAAYDAGEWDGVSMWGQAEWSPVHKTQPPNQRQMSWTKKH</sequence>
<accession>A0A0F9ML69</accession>
<evidence type="ECO:0000313" key="3">
    <source>
        <dbReference type="EMBL" id="KKN08015.1"/>
    </source>
</evidence>
<organism evidence="3">
    <name type="scientific">marine sediment metagenome</name>
    <dbReference type="NCBI Taxonomy" id="412755"/>
    <lineage>
        <taxon>unclassified sequences</taxon>
        <taxon>metagenomes</taxon>
        <taxon>ecological metagenomes</taxon>
    </lineage>
</organism>
<gene>
    <name evidence="3" type="ORF">LCGC14_1061080</name>
</gene>
<reference evidence="3" key="1">
    <citation type="journal article" date="2015" name="Nature">
        <title>Complex archaea that bridge the gap between prokaryotes and eukaryotes.</title>
        <authorList>
            <person name="Spang A."/>
            <person name="Saw J.H."/>
            <person name="Jorgensen S.L."/>
            <person name="Zaremba-Niedzwiedzka K."/>
            <person name="Martijn J."/>
            <person name="Lind A.E."/>
            <person name="van Eijk R."/>
            <person name="Schleper C."/>
            <person name="Guy L."/>
            <person name="Ettema T.J."/>
        </authorList>
    </citation>
    <scope>NUCLEOTIDE SEQUENCE</scope>
</reference>
<dbReference type="Pfam" id="PF14550">
    <property type="entry name" value="Peptidase_S78_2"/>
    <property type="match status" value="1"/>
</dbReference>
<evidence type="ECO:0000259" key="2">
    <source>
        <dbReference type="Pfam" id="PF14550"/>
    </source>
</evidence>